<feature type="transmembrane region" description="Helical" evidence="7">
    <location>
        <begin position="20"/>
        <end position="41"/>
    </location>
</feature>
<evidence type="ECO:0000256" key="2">
    <source>
        <dbReference type="ARBA" id="ARBA00009425"/>
    </source>
</evidence>
<dbReference type="PANTHER" id="PTHR33932">
    <property type="entry name" value="NA(+)/H(+) ANTIPORTER SUBUNIT B"/>
    <property type="match status" value="1"/>
</dbReference>
<evidence type="ECO:0000256" key="3">
    <source>
        <dbReference type="ARBA" id="ARBA00022475"/>
    </source>
</evidence>
<keyword evidence="6 7" id="KW-0472">Membrane</keyword>
<comment type="similarity">
    <text evidence="2">Belongs to the CPA3 antiporters (TC 2.A.63) subunit B family.</text>
</comment>
<feature type="transmembrane region" description="Helical" evidence="7">
    <location>
        <begin position="47"/>
        <end position="66"/>
    </location>
</feature>
<dbReference type="PANTHER" id="PTHR33932:SF4">
    <property type="entry name" value="NA(+)_H(+) ANTIPORTER SUBUNIT B"/>
    <property type="match status" value="1"/>
</dbReference>
<gene>
    <name evidence="9" type="ORF">CLV92_11043</name>
</gene>
<dbReference type="Pfam" id="PF04039">
    <property type="entry name" value="MnhB"/>
    <property type="match status" value="1"/>
</dbReference>
<dbReference type="AlphaFoldDB" id="A0A2S6IGS1"/>
<evidence type="ECO:0000259" key="8">
    <source>
        <dbReference type="Pfam" id="PF04039"/>
    </source>
</evidence>
<evidence type="ECO:0000256" key="6">
    <source>
        <dbReference type="ARBA" id="ARBA00023136"/>
    </source>
</evidence>
<feature type="transmembrane region" description="Helical" evidence="7">
    <location>
        <begin position="124"/>
        <end position="148"/>
    </location>
</feature>
<dbReference type="EMBL" id="PTJD01000010">
    <property type="protein sequence ID" value="PPK93415.1"/>
    <property type="molecule type" value="Genomic_DNA"/>
</dbReference>
<keyword evidence="4 7" id="KW-0812">Transmembrane</keyword>
<dbReference type="RefSeq" id="WP_104433656.1">
    <property type="nucleotide sequence ID" value="NZ_PTJD01000010.1"/>
</dbReference>
<keyword evidence="10" id="KW-1185">Reference proteome</keyword>
<feature type="domain" description="Na+/H+ antiporter MnhB subunit-related protein" evidence="8">
    <location>
        <begin position="21"/>
        <end position="145"/>
    </location>
</feature>
<sequence>MSTPAGPRPGTPSPRRPSVLFEVGTGLVLHAVLVTSLFFLFRGHNAPGGGFIAGLVAGTALVLAYLAGDTSAGRRAAGATPRPGVVLGVGLLLAAGTAVAPWLGGGQVLESGYSHPHVPVLGGVSLASVLIFDIGVYLVVVGLVLAVLSTLGEQAGTSLAPGGEEDR</sequence>
<organism evidence="9 10">
    <name type="scientific">Kineococcus xinjiangensis</name>
    <dbReference type="NCBI Taxonomy" id="512762"/>
    <lineage>
        <taxon>Bacteria</taxon>
        <taxon>Bacillati</taxon>
        <taxon>Actinomycetota</taxon>
        <taxon>Actinomycetes</taxon>
        <taxon>Kineosporiales</taxon>
        <taxon>Kineosporiaceae</taxon>
        <taxon>Kineococcus</taxon>
    </lineage>
</organism>
<dbReference type="OrthoDB" id="9811798at2"/>
<accession>A0A2S6IGS1</accession>
<comment type="subcellular location">
    <subcellularLocation>
        <location evidence="1">Cell membrane</location>
        <topology evidence="1">Multi-pass membrane protein</topology>
    </subcellularLocation>
</comment>
<evidence type="ECO:0000256" key="1">
    <source>
        <dbReference type="ARBA" id="ARBA00004651"/>
    </source>
</evidence>
<evidence type="ECO:0000313" key="9">
    <source>
        <dbReference type="EMBL" id="PPK93415.1"/>
    </source>
</evidence>
<keyword evidence="3" id="KW-1003">Cell membrane</keyword>
<evidence type="ECO:0000256" key="4">
    <source>
        <dbReference type="ARBA" id="ARBA00022692"/>
    </source>
</evidence>
<evidence type="ECO:0000313" key="10">
    <source>
        <dbReference type="Proteomes" id="UP000239485"/>
    </source>
</evidence>
<feature type="transmembrane region" description="Helical" evidence="7">
    <location>
        <begin position="86"/>
        <end position="104"/>
    </location>
</feature>
<dbReference type="Proteomes" id="UP000239485">
    <property type="component" value="Unassembled WGS sequence"/>
</dbReference>
<protein>
    <submittedName>
        <fullName evidence="9">Multisubunit Na+/H+ antiporter MnhB subunit</fullName>
    </submittedName>
</protein>
<dbReference type="InterPro" id="IPR007182">
    <property type="entry name" value="MnhB"/>
</dbReference>
<comment type="caution">
    <text evidence="9">The sequence shown here is derived from an EMBL/GenBank/DDBJ whole genome shotgun (WGS) entry which is preliminary data.</text>
</comment>
<evidence type="ECO:0000256" key="5">
    <source>
        <dbReference type="ARBA" id="ARBA00022989"/>
    </source>
</evidence>
<reference evidence="9 10" key="1">
    <citation type="submission" date="2018-02" db="EMBL/GenBank/DDBJ databases">
        <title>Genomic Encyclopedia of Archaeal and Bacterial Type Strains, Phase II (KMG-II): from individual species to whole genera.</title>
        <authorList>
            <person name="Goeker M."/>
        </authorList>
    </citation>
    <scope>NUCLEOTIDE SEQUENCE [LARGE SCALE GENOMIC DNA]</scope>
    <source>
        <strain evidence="9 10">DSM 22857</strain>
    </source>
</reference>
<name>A0A2S6IGS1_9ACTN</name>
<proteinExistence type="inferred from homology"/>
<keyword evidence="5 7" id="KW-1133">Transmembrane helix</keyword>
<dbReference type="InterPro" id="IPR050622">
    <property type="entry name" value="CPA3_antiporter_subunitB"/>
</dbReference>
<evidence type="ECO:0000256" key="7">
    <source>
        <dbReference type="SAM" id="Phobius"/>
    </source>
</evidence>
<dbReference type="GO" id="GO:0005886">
    <property type="term" value="C:plasma membrane"/>
    <property type="evidence" value="ECO:0007669"/>
    <property type="project" value="UniProtKB-SubCell"/>
</dbReference>